<dbReference type="eggNOG" id="COG0769">
    <property type="taxonomic scope" value="Bacteria"/>
</dbReference>
<dbReference type="GO" id="GO:0004326">
    <property type="term" value="F:tetrahydrofolylpolyglutamate synthase activity"/>
    <property type="evidence" value="ECO:0007669"/>
    <property type="project" value="InterPro"/>
</dbReference>
<evidence type="ECO:0000256" key="3">
    <source>
        <dbReference type="ARBA" id="ARBA00022598"/>
    </source>
</evidence>
<dbReference type="UniPathway" id="UPA00219"/>
<evidence type="ECO:0000313" key="17">
    <source>
        <dbReference type="EMBL" id="KHE74797.1"/>
    </source>
</evidence>
<dbReference type="GO" id="GO:0005737">
    <property type="term" value="C:cytoplasm"/>
    <property type="evidence" value="ECO:0007669"/>
    <property type="project" value="UniProtKB-SubCell"/>
</dbReference>
<evidence type="ECO:0000256" key="6">
    <source>
        <dbReference type="ARBA" id="ARBA00022840"/>
    </source>
</evidence>
<dbReference type="GO" id="GO:0071555">
    <property type="term" value="P:cell wall organization"/>
    <property type="evidence" value="ECO:0007669"/>
    <property type="project" value="UniProtKB-KW"/>
</dbReference>
<feature type="binding site" evidence="11">
    <location>
        <position position="53"/>
    </location>
    <ligand>
        <name>UDP-N-acetyl-alpha-D-muramoyl-L-alanyl-D-glutamate</name>
        <dbReference type="ChEBI" id="CHEBI:83900"/>
    </ligand>
</feature>
<accession>A0A0B0DF42</accession>
<evidence type="ECO:0000259" key="15">
    <source>
        <dbReference type="Pfam" id="PF02875"/>
    </source>
</evidence>
<dbReference type="EMBL" id="JROM01000016">
    <property type="protein sequence ID" value="KHE74797.1"/>
    <property type="molecule type" value="Genomic_DNA"/>
</dbReference>
<dbReference type="GO" id="GO:0009252">
    <property type="term" value="P:peptidoglycan biosynthetic process"/>
    <property type="evidence" value="ECO:0007669"/>
    <property type="project" value="UniProtKB-UniRule"/>
</dbReference>
<dbReference type="InterPro" id="IPR013221">
    <property type="entry name" value="Mur_ligase_cen"/>
</dbReference>
<feature type="binding site" evidence="11">
    <location>
        <position position="51"/>
    </location>
    <ligand>
        <name>UDP-N-acetyl-alpha-D-muramoyl-L-alanyl-D-glutamate</name>
        <dbReference type="ChEBI" id="CHEBI:83900"/>
    </ligand>
</feature>
<dbReference type="GO" id="GO:0051301">
    <property type="term" value="P:cell division"/>
    <property type="evidence" value="ECO:0007669"/>
    <property type="project" value="UniProtKB-KW"/>
</dbReference>
<feature type="region of interest" description="Disordered" evidence="13">
    <location>
        <begin position="1"/>
        <end position="20"/>
    </location>
</feature>
<keyword evidence="10 11" id="KW-0961">Cell wall biogenesis/degradation</keyword>
<name>A0A0B0DF42_9MICC</name>
<dbReference type="GO" id="GO:0008360">
    <property type="term" value="P:regulation of cell shape"/>
    <property type="evidence" value="ECO:0007669"/>
    <property type="project" value="UniProtKB-KW"/>
</dbReference>
<evidence type="ECO:0000256" key="7">
    <source>
        <dbReference type="ARBA" id="ARBA00022960"/>
    </source>
</evidence>
<proteinExistence type="inferred from homology"/>
<evidence type="ECO:0000256" key="5">
    <source>
        <dbReference type="ARBA" id="ARBA00022741"/>
    </source>
</evidence>
<feature type="binding site" evidence="11">
    <location>
        <position position="210"/>
    </location>
    <ligand>
        <name>UDP-N-acetyl-alpha-D-muramoyl-L-alanyl-D-glutamate</name>
        <dbReference type="ChEBI" id="CHEBI:83900"/>
    </ligand>
</feature>
<dbReference type="PANTHER" id="PTHR23135">
    <property type="entry name" value="MUR LIGASE FAMILY MEMBER"/>
    <property type="match status" value="1"/>
</dbReference>
<comment type="function">
    <text evidence="11">Catalyzes the addition of an amino acid to the nucleotide precursor UDP-N-acetylmuramoyl-L-alanyl-D-glutamate (UMAG) in the biosynthesis of bacterial cell-wall peptidoglycan.</text>
</comment>
<evidence type="ECO:0000259" key="14">
    <source>
        <dbReference type="Pfam" id="PF01225"/>
    </source>
</evidence>
<organism evidence="17 18">
    <name type="scientific">Kocuria marina</name>
    <dbReference type="NCBI Taxonomy" id="223184"/>
    <lineage>
        <taxon>Bacteria</taxon>
        <taxon>Bacillati</taxon>
        <taxon>Actinomycetota</taxon>
        <taxon>Actinomycetes</taxon>
        <taxon>Micrococcales</taxon>
        <taxon>Micrococcaceae</taxon>
        <taxon>Kocuria</taxon>
    </lineage>
</organism>
<dbReference type="STRING" id="223184.AS25_02930"/>
<comment type="subcellular location">
    <subcellularLocation>
        <location evidence="11 12">Cytoplasm</location>
    </subcellularLocation>
</comment>
<evidence type="ECO:0000256" key="12">
    <source>
        <dbReference type="RuleBase" id="RU004135"/>
    </source>
</evidence>
<keyword evidence="7 11" id="KW-0133">Cell shape</keyword>
<dbReference type="NCBIfam" id="TIGR01085">
    <property type="entry name" value="murE"/>
    <property type="match status" value="1"/>
</dbReference>
<dbReference type="InterPro" id="IPR036615">
    <property type="entry name" value="Mur_ligase_C_dom_sf"/>
</dbReference>
<dbReference type="Gene3D" id="3.90.190.20">
    <property type="entry name" value="Mur ligase, C-terminal domain"/>
    <property type="match status" value="1"/>
</dbReference>
<dbReference type="GO" id="GO:0000287">
    <property type="term" value="F:magnesium ion binding"/>
    <property type="evidence" value="ECO:0007669"/>
    <property type="project" value="UniProtKB-UniRule"/>
</dbReference>
<evidence type="ECO:0000256" key="4">
    <source>
        <dbReference type="ARBA" id="ARBA00022618"/>
    </source>
</evidence>
<keyword evidence="3 11" id="KW-0436">Ligase</keyword>
<dbReference type="InterPro" id="IPR000713">
    <property type="entry name" value="Mur_ligase_N"/>
</dbReference>
<protein>
    <recommendedName>
        <fullName evidence="11">UDP-N-acetylmuramyl-tripeptide synthetase</fullName>
        <ecNumber evidence="11">6.3.2.-</ecNumber>
    </recommendedName>
    <alternativeName>
        <fullName evidence="11">UDP-MurNAc-tripeptide synthetase</fullName>
    </alternativeName>
</protein>
<dbReference type="Proteomes" id="UP000030664">
    <property type="component" value="Unassembled WGS sequence"/>
</dbReference>
<dbReference type="Pfam" id="PF08245">
    <property type="entry name" value="Mur_ligase_M"/>
    <property type="match status" value="1"/>
</dbReference>
<keyword evidence="5 11" id="KW-0547">Nucleotide-binding</keyword>
<dbReference type="InterPro" id="IPR018109">
    <property type="entry name" value="Folylpolyglutamate_synth_CS"/>
</dbReference>
<comment type="caution">
    <text evidence="17">The sequence shown here is derived from an EMBL/GenBank/DDBJ whole genome shotgun (WGS) entry which is preliminary data.</text>
</comment>
<keyword evidence="2 11" id="KW-0963">Cytoplasm</keyword>
<keyword evidence="6 11" id="KW-0067">ATP-binding</keyword>
<dbReference type="PANTHER" id="PTHR23135:SF4">
    <property type="entry name" value="UDP-N-ACETYLMURAMOYL-L-ALANYL-D-GLUTAMATE--2,6-DIAMINOPIMELATE LIGASE MURE HOMOLOG, CHLOROPLASTIC"/>
    <property type="match status" value="1"/>
</dbReference>
<feature type="domain" description="Mur ligase central" evidence="16">
    <location>
        <begin position="139"/>
        <end position="373"/>
    </location>
</feature>
<keyword evidence="8 11" id="KW-0573">Peptidoglycan synthesis</keyword>
<feature type="modified residue" description="N6-carboxylysine" evidence="11">
    <location>
        <position position="250"/>
    </location>
</feature>
<dbReference type="PROSITE" id="PS01011">
    <property type="entry name" value="FOLYLPOLYGLU_SYNT_1"/>
    <property type="match status" value="1"/>
</dbReference>
<feature type="compositionally biased region" description="Polar residues" evidence="13">
    <location>
        <begin position="1"/>
        <end position="15"/>
    </location>
</feature>
<feature type="binding site" evidence="11">
    <location>
        <begin position="141"/>
        <end position="147"/>
    </location>
    <ligand>
        <name>ATP</name>
        <dbReference type="ChEBI" id="CHEBI:30616"/>
    </ligand>
</feature>
<dbReference type="Gene3D" id="3.40.1390.10">
    <property type="entry name" value="MurE/MurF, N-terminal domain"/>
    <property type="match status" value="1"/>
</dbReference>
<feature type="binding site" evidence="11">
    <location>
        <begin position="183"/>
        <end position="184"/>
    </location>
    <ligand>
        <name>UDP-N-acetyl-alpha-D-muramoyl-L-alanyl-D-glutamate</name>
        <dbReference type="ChEBI" id="CHEBI:83900"/>
    </ligand>
</feature>
<dbReference type="SUPFAM" id="SSF63418">
    <property type="entry name" value="MurE/MurF N-terminal domain"/>
    <property type="match status" value="1"/>
</dbReference>
<evidence type="ECO:0000313" key="18">
    <source>
        <dbReference type="Proteomes" id="UP000030664"/>
    </source>
</evidence>
<reference evidence="17 18" key="1">
    <citation type="submission" date="2014-09" db="EMBL/GenBank/DDBJ databases">
        <title>High-quality draft genome sequence of Kocuria marina SO9-6, an actinobacterium isolated from a copper mine.</title>
        <authorList>
            <person name="Castro D.B."/>
            <person name="Pereira L.B."/>
            <person name="Silva M.V."/>
            <person name="Silva B.P."/>
            <person name="Zanardi B.R."/>
            <person name="Carlos C."/>
            <person name="Belgini D.R."/>
            <person name="Limache E.G."/>
            <person name="Lacerda G.V."/>
            <person name="Nery M.B."/>
            <person name="Gomes M.B."/>
            <person name="Souza S."/>
            <person name="Silva T.M."/>
            <person name="Rodrigues V.D."/>
            <person name="Paulino L.C."/>
            <person name="Vicentini R."/>
            <person name="Ferraz L.F."/>
            <person name="Ottoboni L.M."/>
        </authorList>
    </citation>
    <scope>NUCLEOTIDE SEQUENCE [LARGE SCALE GENOMIC DNA]</scope>
    <source>
        <strain evidence="17 18">SO9-6</strain>
    </source>
</reference>
<evidence type="ECO:0000256" key="10">
    <source>
        <dbReference type="ARBA" id="ARBA00023316"/>
    </source>
</evidence>
<keyword evidence="9 11" id="KW-0131">Cell cycle</keyword>
<evidence type="ECO:0000256" key="11">
    <source>
        <dbReference type="HAMAP-Rule" id="MF_00208"/>
    </source>
</evidence>
<dbReference type="GO" id="GO:0005524">
    <property type="term" value="F:ATP binding"/>
    <property type="evidence" value="ECO:0007669"/>
    <property type="project" value="UniProtKB-UniRule"/>
</dbReference>
<evidence type="ECO:0000259" key="16">
    <source>
        <dbReference type="Pfam" id="PF08245"/>
    </source>
</evidence>
<dbReference type="RefSeq" id="WP_035961230.1">
    <property type="nucleotide sequence ID" value="NZ_JROM01000016.1"/>
</dbReference>
<comment type="caution">
    <text evidence="11">Lacks conserved residue(s) required for the propagation of feature annotation.</text>
</comment>
<dbReference type="AlphaFoldDB" id="A0A0B0DF42"/>
<dbReference type="Gene3D" id="3.40.1190.10">
    <property type="entry name" value="Mur-like, catalytic domain"/>
    <property type="match status" value="1"/>
</dbReference>
<comment type="PTM">
    <text evidence="11">Carboxylation is probably crucial for Mg(2+) binding and, consequently, for the gamma-phosphate positioning of ATP.</text>
</comment>
<evidence type="ECO:0000256" key="9">
    <source>
        <dbReference type="ARBA" id="ARBA00023306"/>
    </source>
</evidence>
<dbReference type="NCBIfam" id="NF001124">
    <property type="entry name" value="PRK00139.1-2"/>
    <property type="match status" value="1"/>
</dbReference>
<evidence type="ECO:0000256" key="13">
    <source>
        <dbReference type="SAM" id="MobiDB-lite"/>
    </source>
</evidence>
<evidence type="ECO:0000256" key="8">
    <source>
        <dbReference type="ARBA" id="ARBA00022984"/>
    </source>
</evidence>
<dbReference type="Pfam" id="PF01225">
    <property type="entry name" value="Mur_ligase"/>
    <property type="match status" value="1"/>
</dbReference>
<feature type="binding site" evidence="11">
    <location>
        <position position="218"/>
    </location>
    <ligand>
        <name>UDP-N-acetyl-alpha-D-muramoyl-L-alanyl-D-glutamate</name>
        <dbReference type="ChEBI" id="CHEBI:83900"/>
    </ligand>
</feature>
<feature type="domain" description="Mur ligase N-terminal catalytic" evidence="14">
    <location>
        <begin position="46"/>
        <end position="98"/>
    </location>
</feature>
<keyword evidence="11" id="KW-0460">Magnesium</keyword>
<comment type="pathway">
    <text evidence="11 12">Cell wall biogenesis; peptidoglycan biosynthesis.</text>
</comment>
<comment type="similarity">
    <text evidence="1 11">Belongs to the MurCDEF family. MurE subfamily.</text>
</comment>
<keyword evidence="4 11" id="KW-0132">Cell division</keyword>
<evidence type="ECO:0000256" key="2">
    <source>
        <dbReference type="ARBA" id="ARBA00022490"/>
    </source>
</evidence>
<dbReference type="InterPro" id="IPR005761">
    <property type="entry name" value="UDP-N-AcMur-Glu-dNH2Pim_ligase"/>
</dbReference>
<dbReference type="Pfam" id="PF02875">
    <property type="entry name" value="Mur_ligase_C"/>
    <property type="match status" value="1"/>
</dbReference>
<evidence type="ECO:0000256" key="1">
    <source>
        <dbReference type="ARBA" id="ARBA00005898"/>
    </source>
</evidence>
<dbReference type="SUPFAM" id="SSF53244">
    <property type="entry name" value="MurD-like peptide ligases, peptide-binding domain"/>
    <property type="match status" value="1"/>
</dbReference>
<dbReference type="InterPro" id="IPR036565">
    <property type="entry name" value="Mur-like_cat_sf"/>
</dbReference>
<dbReference type="InterPro" id="IPR004101">
    <property type="entry name" value="Mur_ligase_C"/>
</dbReference>
<sequence>MVASAQEGTDAQSLRPSRPVAHSLEELARLTGARVVPAPTGTTAPVTGVVLNSREVQPGDLYAALPGAKVHGARFAADAAAAGAVAILTDPAGERAAAEAGVTLPVLVSPEPRSWVGPVARAVYDSQPADGTGQELFAVTGTNGKTTTTYFITSILRALGHTTGLIGTIEILAGDTPIPSRMTTPEAPHVHSLLALTRERGITATAMEVSSHALEFHRVDGVHYDVAGFTNLTQDHLDLHGSMAEYFEAKAQLFTRERTRRGVVVLGDGDPWSAAMAQRARENLGAENVTTVALRGTEAARAEATGPEVNDAEGTAPVGTATVDAADWTLRSLTRRGIGHAFTLQHTDGRALDVHTGLPGEFNVANAALAVLMVLDSGVAPETLQCVLDEHDPLSAGVPGRMELVGTRPTSLVDFAHNPDALARSLRAVTPEDGRGRVIVVFGATGERDTTKRPIMGRVAAEEADVVIITDDDPHGEEPAPIREQVAQGAREAVANGARATDVLVIEPRATAIRTAVRMAHPDDAIIVAGRGHETAMDFNGVVVPLDDREELRDALAALHADTKEQQ</sequence>
<feature type="domain" description="Mur ligase C-terminal" evidence="15">
    <location>
        <begin position="400"/>
        <end position="532"/>
    </location>
</feature>
<dbReference type="SUPFAM" id="SSF53623">
    <property type="entry name" value="MurD-like peptide ligases, catalytic domain"/>
    <property type="match status" value="1"/>
</dbReference>
<dbReference type="InterPro" id="IPR035911">
    <property type="entry name" value="MurE/MurF_N"/>
</dbReference>
<comment type="cofactor">
    <cofactor evidence="11">
        <name>Mg(2+)</name>
        <dbReference type="ChEBI" id="CHEBI:18420"/>
    </cofactor>
</comment>
<dbReference type="HAMAP" id="MF_00208">
    <property type="entry name" value="MurE"/>
    <property type="match status" value="1"/>
</dbReference>
<dbReference type="EC" id="6.3.2.-" evidence="11"/>
<gene>
    <name evidence="11" type="primary">murE</name>
    <name evidence="17" type="ORF">AS25_02930</name>
</gene>